<dbReference type="AlphaFoldDB" id="A0A1S2LD00"/>
<dbReference type="InterPro" id="IPR050580">
    <property type="entry name" value="2H_phosphoesterase_YjcG-like"/>
</dbReference>
<dbReference type="RefSeq" id="WP_071310945.1">
    <property type="nucleotide sequence ID" value="NZ_MLQR01000050.1"/>
</dbReference>
<proteinExistence type="predicted"/>
<dbReference type="PANTHER" id="PTHR40037">
    <property type="entry name" value="PHOSPHOESTERASE YJCG-RELATED"/>
    <property type="match status" value="1"/>
</dbReference>
<dbReference type="EMBL" id="MLQR01000050">
    <property type="protein sequence ID" value="OIJ10372.1"/>
    <property type="molecule type" value="Genomic_DNA"/>
</dbReference>
<dbReference type="Pfam" id="PF13563">
    <property type="entry name" value="2_5_RNA_ligase2"/>
    <property type="match status" value="1"/>
</dbReference>
<organism evidence="1 2">
    <name type="scientific">Anaerobacillus alkalilacustris</name>
    <dbReference type="NCBI Taxonomy" id="393763"/>
    <lineage>
        <taxon>Bacteria</taxon>
        <taxon>Bacillati</taxon>
        <taxon>Bacillota</taxon>
        <taxon>Bacilli</taxon>
        <taxon>Bacillales</taxon>
        <taxon>Bacillaceae</taxon>
        <taxon>Anaerobacillus</taxon>
    </lineage>
</organism>
<dbReference type="OrthoDB" id="1524661at2"/>
<dbReference type="NCBIfam" id="NF010223">
    <property type="entry name" value="PRK13679.1"/>
    <property type="match status" value="1"/>
</dbReference>
<dbReference type="Gene3D" id="3.90.1140.10">
    <property type="entry name" value="Cyclic phosphodiesterase"/>
    <property type="match status" value="1"/>
</dbReference>
<comment type="caution">
    <text evidence="1">The sequence shown here is derived from an EMBL/GenBank/DDBJ whole genome shotgun (WGS) entry which is preliminary data.</text>
</comment>
<evidence type="ECO:0008006" key="3">
    <source>
        <dbReference type="Google" id="ProtNLM"/>
    </source>
</evidence>
<reference evidence="1 2" key="1">
    <citation type="submission" date="2016-10" db="EMBL/GenBank/DDBJ databases">
        <title>Draft genome sequences of four alkaliphilic bacteria belonging to the Anaerobacillus genus.</title>
        <authorList>
            <person name="Bassil N.M."/>
            <person name="Lloyd J.R."/>
        </authorList>
    </citation>
    <scope>NUCLEOTIDE SEQUENCE [LARGE SCALE GENOMIC DNA]</scope>
    <source>
        <strain evidence="1 2">DSM 18345</strain>
    </source>
</reference>
<dbReference type="Proteomes" id="UP000179524">
    <property type="component" value="Unassembled WGS sequence"/>
</dbReference>
<evidence type="ECO:0000313" key="1">
    <source>
        <dbReference type="EMBL" id="OIJ10372.1"/>
    </source>
</evidence>
<dbReference type="SUPFAM" id="SSF55144">
    <property type="entry name" value="LigT-like"/>
    <property type="match status" value="1"/>
</dbReference>
<sequence>MKYVIAIIPSMTLQNIANHLRKRYDSQYEILPTHLPLSESSEVSETAIKEMVVKLREVANETNPFSLQVFKYSSFKPLDSSIYMGVRDIEELVTLQKKLNKISKPTGKTHPFIPHIKICQGLDDDEFHDILGRLKMESVNYEEKCNCFQLLSESENGIWVVYETFWLGKEE</sequence>
<evidence type="ECO:0000313" key="2">
    <source>
        <dbReference type="Proteomes" id="UP000179524"/>
    </source>
</evidence>
<protein>
    <recommendedName>
        <fullName evidence="3">Phosphoesterase</fullName>
    </recommendedName>
</protein>
<dbReference type="InterPro" id="IPR009097">
    <property type="entry name" value="Cyclic_Pdiesterase"/>
</dbReference>
<dbReference type="PANTHER" id="PTHR40037:SF1">
    <property type="entry name" value="PHOSPHOESTERASE SAOUHSC_00951-RELATED"/>
    <property type="match status" value="1"/>
</dbReference>
<gene>
    <name evidence="1" type="ORF">BKP37_17650</name>
</gene>
<name>A0A1S2LD00_9BACI</name>
<accession>A0A1S2LD00</accession>
<keyword evidence="2" id="KW-1185">Reference proteome</keyword>